<dbReference type="Proteomes" id="UP000325974">
    <property type="component" value="Segment"/>
</dbReference>
<dbReference type="RefSeq" id="YP_009953547.1">
    <property type="nucleotide sequence ID" value="NC_051623.1"/>
</dbReference>
<reference evidence="2 3" key="1">
    <citation type="submission" date="2019-08" db="EMBL/GenBank/DDBJ databases">
        <authorList>
            <person name="Tisher V."/>
            <person name="Wilcox J."/>
            <person name="Boggs D."/>
            <person name="Byrne M."/>
            <person name="Copriviza J."/>
            <person name="deSilva C."/>
            <person name="Devereaux C."/>
            <person name="Hart C."/>
            <person name="Holyfield W."/>
            <person name="Sciammas C."/>
            <person name="Splaine-Duchscherer K."/>
            <person name="Bonilla C."/>
            <person name="Ettinger A.-S.H."/>
            <person name="Ettinger W.F."/>
            <person name="Haydock J."/>
            <person name="Anders K.R."/>
            <person name="Garlena R.A."/>
            <person name="Russell D.A."/>
            <person name="Pope W.H."/>
            <person name="Jacobs-Sera D."/>
            <person name="Hatfull G.F."/>
        </authorList>
    </citation>
    <scope>NUCLEOTIDE SEQUENCE [LARGE SCALE GENOMIC DNA]</scope>
</reference>
<dbReference type="InterPro" id="IPR021739">
    <property type="entry name" value="SaV-like"/>
</dbReference>
<evidence type="ECO:0000313" key="2">
    <source>
        <dbReference type="EMBL" id="QFP94840.1"/>
    </source>
</evidence>
<feature type="region of interest" description="Disordered" evidence="1">
    <location>
        <begin position="139"/>
        <end position="158"/>
    </location>
</feature>
<gene>
    <name evidence="2" type="primary">54</name>
    <name evidence="2" type="ORF">SEA_MARSHAWN_54</name>
</gene>
<name>A0A5P8D9S6_9CAUD</name>
<dbReference type="GeneID" id="60325022"/>
<sequence>MSDHDERAMCDVCGKYEARVFDPSLAMWCRVCDLMGLGELAVQEKLDEDAAASSATEAGDVDTWAEHFVPDYEAINERWRAQIAAGKAAATRAQMLDVAVRLGFAVPLDDLMGAGLPASNAAATAALPVTSTDAEAGTVDQQTPEGDAVNHPSHYTQGPPCKGCGRPIECLDVTEGMGFCLGNTVKYVWRCDLKHDAIEDLRKARVYLDREISRREAQLAADR</sequence>
<dbReference type="KEGG" id="vg:60325022"/>
<protein>
    <submittedName>
        <fullName evidence="2">Uncharacterized protein</fullName>
    </submittedName>
</protein>
<dbReference type="EMBL" id="MN284895">
    <property type="protein sequence ID" value="QFP94840.1"/>
    <property type="molecule type" value="Genomic_DNA"/>
</dbReference>
<dbReference type="Pfam" id="PF11753">
    <property type="entry name" value="DUF3310"/>
    <property type="match status" value="1"/>
</dbReference>
<keyword evidence="3" id="KW-1185">Reference proteome</keyword>
<proteinExistence type="predicted"/>
<accession>A0A5P8D9S6</accession>
<evidence type="ECO:0000256" key="1">
    <source>
        <dbReference type="SAM" id="MobiDB-lite"/>
    </source>
</evidence>
<organism evidence="2 3">
    <name type="scientific">Mycobacterium phage Marshawn</name>
    <dbReference type="NCBI Taxonomy" id="2652423"/>
    <lineage>
        <taxon>Viruses</taxon>
        <taxon>Duplodnaviria</taxon>
        <taxon>Heunggongvirae</taxon>
        <taxon>Uroviricota</taxon>
        <taxon>Caudoviricetes</taxon>
        <taxon>Weiservirinae</taxon>
        <taxon>Anayavirus</taxon>
        <taxon>Anayavirus marshawn</taxon>
    </lineage>
</organism>
<evidence type="ECO:0000313" key="3">
    <source>
        <dbReference type="Proteomes" id="UP000325974"/>
    </source>
</evidence>